<dbReference type="AlphaFoldDB" id="F4LS11"/>
<keyword evidence="6" id="KW-1185">Reference proteome</keyword>
<dbReference type="GO" id="GO:0050182">
    <property type="term" value="F:phosphate butyryltransferase activity"/>
    <property type="evidence" value="ECO:0007669"/>
    <property type="project" value="UniProtKB-EC"/>
</dbReference>
<dbReference type="RefSeq" id="WP_013779269.1">
    <property type="nucleotide sequence ID" value="NC_015519.1"/>
</dbReference>
<dbReference type="EC" id="2.3.1.19" evidence="5"/>
<dbReference type="KEGG" id="tae:TepiRe1_2396"/>
<gene>
    <name evidence="5" type="ordered locus">TEPIRE1_2396</name>
</gene>
<dbReference type="PIRSF" id="PIRSF000428">
    <property type="entry name" value="P_Ac_trans"/>
    <property type="match status" value="1"/>
</dbReference>
<keyword evidence="2 5" id="KW-0808">Transferase</keyword>
<protein>
    <submittedName>
        <fullName evidence="5">Phosphate butyryltransferase</fullName>
        <ecNumber evidence="5">2.3.1.19</ecNumber>
    </submittedName>
</protein>
<dbReference type="STRING" id="1209989.TepRe1_2228"/>
<dbReference type="SUPFAM" id="SSF53659">
    <property type="entry name" value="Isocitrate/Isopropylmalate dehydrogenase-like"/>
    <property type="match status" value="1"/>
</dbReference>
<keyword evidence="3 5" id="KW-0012">Acyltransferase</keyword>
<proteinExistence type="inferred from homology"/>
<dbReference type="EMBL" id="HF563609">
    <property type="protein sequence ID" value="CCP27238.1"/>
    <property type="molecule type" value="Genomic_DNA"/>
</dbReference>
<dbReference type="Pfam" id="PF01515">
    <property type="entry name" value="PTA_PTB"/>
    <property type="match status" value="1"/>
</dbReference>
<evidence type="ECO:0000313" key="6">
    <source>
        <dbReference type="Proteomes" id="UP000010802"/>
    </source>
</evidence>
<dbReference type="InterPro" id="IPR002505">
    <property type="entry name" value="PTA_PTB"/>
</dbReference>
<dbReference type="PATRIC" id="fig|1209989.3.peg.2755"/>
<dbReference type="InterPro" id="IPR050500">
    <property type="entry name" value="Phos_Acetyltrans/Butyryltrans"/>
</dbReference>
<dbReference type="eggNOG" id="COG0280">
    <property type="taxonomic scope" value="Bacteria"/>
</dbReference>
<organism evidence="5 6">
    <name type="scientific">Tepidanaerobacter acetatoxydans (strain DSM 21804 / JCM 16047 / Re1)</name>
    <dbReference type="NCBI Taxonomy" id="1209989"/>
    <lineage>
        <taxon>Bacteria</taxon>
        <taxon>Bacillati</taxon>
        <taxon>Bacillota</taxon>
        <taxon>Clostridia</taxon>
        <taxon>Thermosediminibacterales</taxon>
        <taxon>Tepidanaerobacteraceae</taxon>
        <taxon>Tepidanaerobacter</taxon>
    </lineage>
</organism>
<dbReference type="PANTHER" id="PTHR43356:SF2">
    <property type="entry name" value="PHOSPHATE ACETYLTRANSFERASE"/>
    <property type="match status" value="1"/>
</dbReference>
<reference evidence="6" key="1">
    <citation type="journal article" date="2013" name="Genome Announc.">
        <title>First genome sequence of a syntrophic acetate-oxidizing bacterium, Tepidanaerobacter acetatoxydans strain Re1.</title>
        <authorList>
            <person name="Manzoor S."/>
            <person name="Bongcam-Rudloff E."/>
            <person name="Schnurer A."/>
            <person name="Muller B."/>
        </authorList>
    </citation>
    <scope>NUCLEOTIDE SEQUENCE [LARGE SCALE GENOMIC DNA]</scope>
    <source>
        <strain evidence="6">Re1</strain>
    </source>
</reference>
<feature type="domain" description="Phosphate acetyl/butaryl transferase" evidence="4">
    <location>
        <begin position="78"/>
        <end position="294"/>
    </location>
</feature>
<dbReference type="InterPro" id="IPR012147">
    <property type="entry name" value="P_Ac_Bu_trans"/>
</dbReference>
<dbReference type="Gene3D" id="3.40.718.10">
    <property type="entry name" value="Isopropylmalate Dehydrogenase"/>
    <property type="match status" value="1"/>
</dbReference>
<evidence type="ECO:0000256" key="1">
    <source>
        <dbReference type="ARBA" id="ARBA00005656"/>
    </source>
</evidence>
<accession>F4LS11</accession>
<evidence type="ECO:0000313" key="5">
    <source>
        <dbReference type="EMBL" id="CCP27238.1"/>
    </source>
</evidence>
<accession>L0S5W3</accession>
<evidence type="ECO:0000256" key="3">
    <source>
        <dbReference type="ARBA" id="ARBA00023315"/>
    </source>
</evidence>
<dbReference type="HOGENOM" id="CLU_056531_0_0_9"/>
<evidence type="ECO:0000256" key="2">
    <source>
        <dbReference type="ARBA" id="ARBA00022679"/>
    </source>
</evidence>
<sequence>MILKNFDEVINRVGKLPKRKRCAIVAADEASITASLAAEEKGLATPVFIGERRNIEVILEQLNAKKAYEIYDIPDSAEAALLGVRLARNKDVDFIIKGHIETSALLKAVVNKEEGLGIGKLMSHIAFNEISTYHKLLITTDGGMNLYPDVNQKQMIIENSVDILKKLGYDEPKIACLAAVEKVNPKMPESVDAEELKRRNQDGIIKGCIIEGPISFDIAYCREAAKLKNYESLIAGDADVLLVPNITVGNVLGKSLVYAAGGKMAGFVVGAQCPIILTSRSSTAEEKFLSTALASLIDQ</sequence>
<evidence type="ECO:0000259" key="4">
    <source>
        <dbReference type="Pfam" id="PF01515"/>
    </source>
</evidence>
<name>F4LS11_TEPAE</name>
<dbReference type="OrthoDB" id="9774179at2"/>
<dbReference type="KEGG" id="tep:TepRe1_2228"/>
<dbReference type="PANTHER" id="PTHR43356">
    <property type="entry name" value="PHOSPHATE ACETYLTRANSFERASE"/>
    <property type="match status" value="1"/>
</dbReference>
<dbReference type="Proteomes" id="UP000010802">
    <property type="component" value="Chromosome"/>
</dbReference>
<comment type="similarity">
    <text evidence="1">Belongs to the phosphate acetyltransferase and butyryltransferase family.</text>
</comment>